<gene>
    <name evidence="1" type="ORF">FA743_19180</name>
</gene>
<evidence type="ECO:0000313" key="2">
    <source>
        <dbReference type="Proteomes" id="UP000309747"/>
    </source>
</evidence>
<protein>
    <submittedName>
        <fullName evidence="1">Uncharacterized protein</fullName>
    </submittedName>
</protein>
<dbReference type="EMBL" id="SUNI01000040">
    <property type="protein sequence ID" value="TJZ89301.1"/>
    <property type="molecule type" value="Genomic_DNA"/>
</dbReference>
<name>A0A4U0R367_9RHOB</name>
<keyword evidence="2" id="KW-1185">Reference proteome</keyword>
<dbReference type="AlphaFoldDB" id="A0A4U0R367"/>
<accession>A0A4U0R367</accession>
<dbReference type="Proteomes" id="UP000309747">
    <property type="component" value="Unassembled WGS sequence"/>
</dbReference>
<sequence>MMLSVSIDPFDSPAWPVAASVNPFRHGIRAKKHPGDAAFYQRHTRALMTRPSGRPDDPPRIDMPFPMLQSQTLRLPTPEQIADLRCRFDLS</sequence>
<evidence type="ECO:0000313" key="1">
    <source>
        <dbReference type="EMBL" id="TJZ89301.1"/>
    </source>
</evidence>
<proteinExistence type="predicted"/>
<organism evidence="1 2">
    <name type="scientific">Paracoccus gahaiensis</name>
    <dbReference type="NCBI Taxonomy" id="1706839"/>
    <lineage>
        <taxon>Bacteria</taxon>
        <taxon>Pseudomonadati</taxon>
        <taxon>Pseudomonadota</taxon>
        <taxon>Alphaproteobacteria</taxon>
        <taxon>Rhodobacterales</taxon>
        <taxon>Paracoccaceae</taxon>
        <taxon>Paracoccus</taxon>
    </lineage>
</organism>
<reference evidence="1 2" key="1">
    <citation type="submission" date="2019-04" db="EMBL/GenBank/DDBJ databases">
        <authorList>
            <person name="Li J."/>
        </authorList>
    </citation>
    <scope>NUCLEOTIDE SEQUENCE [LARGE SCALE GENOMIC DNA]</scope>
    <source>
        <strain evidence="1 2">KCTC 42687</strain>
    </source>
</reference>
<dbReference type="RefSeq" id="WP_136887678.1">
    <property type="nucleotide sequence ID" value="NZ_SUNI01000040.1"/>
</dbReference>
<comment type="caution">
    <text evidence="1">The sequence shown here is derived from an EMBL/GenBank/DDBJ whole genome shotgun (WGS) entry which is preliminary data.</text>
</comment>